<dbReference type="AlphaFoldDB" id="A0A1G4JHR0"/>
<keyword evidence="3" id="KW-1185">Reference proteome</keyword>
<evidence type="ECO:0000313" key="2">
    <source>
        <dbReference type="EMBL" id="SCU89954.1"/>
    </source>
</evidence>
<evidence type="ECO:0000256" key="1">
    <source>
        <dbReference type="SAM" id="MobiDB-lite"/>
    </source>
</evidence>
<dbReference type="OrthoDB" id="4035996at2759"/>
<proteinExistence type="predicted"/>
<accession>A0A1G4JHR0</accession>
<name>A0A1G4JHR0_9SACH</name>
<organism evidence="2 3">
    <name type="scientific">Lachancea dasiensis</name>
    <dbReference type="NCBI Taxonomy" id="1072105"/>
    <lineage>
        <taxon>Eukaryota</taxon>
        <taxon>Fungi</taxon>
        <taxon>Dikarya</taxon>
        <taxon>Ascomycota</taxon>
        <taxon>Saccharomycotina</taxon>
        <taxon>Saccharomycetes</taxon>
        <taxon>Saccharomycetales</taxon>
        <taxon>Saccharomycetaceae</taxon>
        <taxon>Lachancea</taxon>
    </lineage>
</organism>
<dbReference type="EMBL" id="LT598458">
    <property type="protein sequence ID" value="SCU89954.1"/>
    <property type="molecule type" value="Genomic_DNA"/>
</dbReference>
<dbReference type="Proteomes" id="UP000190274">
    <property type="component" value="Chromosome F"/>
</dbReference>
<sequence length="195" mass="21765">MSKGSMSRLKNRKRQTEPKRLRVEPKRGVLANKSTNESTSPGRDCARTPTTAALPQEVALVKAEAAENWPITYLENGDFFVETICSAAIGDFQESGPFGDTSNREINKSGEEFHHYDVLDELLCEQVDPAVSLVPTPRSKEASALLARTTNHSFDWDASGKEKPTITWTNTIQNFRSRLEAPYSRLTSGYWNGKI</sequence>
<feature type="region of interest" description="Disordered" evidence="1">
    <location>
        <begin position="1"/>
        <end position="48"/>
    </location>
</feature>
<gene>
    <name evidence="2" type="ORF">LADA_0F00793G</name>
</gene>
<protein>
    <submittedName>
        <fullName evidence="2">LADA_0F00793g1_1</fullName>
    </submittedName>
</protein>
<evidence type="ECO:0000313" key="3">
    <source>
        <dbReference type="Proteomes" id="UP000190274"/>
    </source>
</evidence>
<feature type="compositionally biased region" description="Basic and acidic residues" evidence="1">
    <location>
        <begin position="14"/>
        <end position="27"/>
    </location>
</feature>
<reference evidence="2 3" key="1">
    <citation type="submission" date="2016-03" db="EMBL/GenBank/DDBJ databases">
        <authorList>
            <person name="Devillers H."/>
        </authorList>
    </citation>
    <scope>NUCLEOTIDE SEQUENCE [LARGE SCALE GENOMIC DNA]</scope>
    <source>
        <strain evidence="2">CBS 10888</strain>
    </source>
</reference>
<feature type="compositionally biased region" description="Polar residues" evidence="1">
    <location>
        <begin position="32"/>
        <end position="41"/>
    </location>
</feature>